<dbReference type="GO" id="GO:0003700">
    <property type="term" value="F:DNA-binding transcription factor activity"/>
    <property type="evidence" value="ECO:0007669"/>
    <property type="project" value="InterPro"/>
</dbReference>
<keyword evidence="3" id="KW-0238">DNA-binding</keyword>
<name>A0A7C9TQF8_9MICO</name>
<dbReference type="AlphaFoldDB" id="A0A7C9TQF8"/>
<dbReference type="InterPro" id="IPR000847">
    <property type="entry name" value="LysR_HTH_N"/>
</dbReference>
<dbReference type="Pfam" id="PF00126">
    <property type="entry name" value="HTH_1"/>
    <property type="match status" value="1"/>
</dbReference>
<accession>A0A7C9TQF8</accession>
<evidence type="ECO:0000259" key="5">
    <source>
        <dbReference type="PROSITE" id="PS50931"/>
    </source>
</evidence>
<gene>
    <name evidence="6" type="ORF">G3T37_06375</name>
</gene>
<dbReference type="PANTHER" id="PTHR30419">
    <property type="entry name" value="HTH-TYPE TRANSCRIPTIONAL REGULATOR YBHD"/>
    <property type="match status" value="1"/>
</dbReference>
<dbReference type="Gene3D" id="1.10.10.10">
    <property type="entry name" value="Winged helix-like DNA-binding domain superfamily/Winged helix DNA-binding domain"/>
    <property type="match status" value="1"/>
</dbReference>
<dbReference type="InterPro" id="IPR005119">
    <property type="entry name" value="LysR_subst-bd"/>
</dbReference>
<dbReference type="GO" id="GO:0005829">
    <property type="term" value="C:cytosol"/>
    <property type="evidence" value="ECO:0007669"/>
    <property type="project" value="TreeGrafter"/>
</dbReference>
<reference evidence="6 7" key="1">
    <citation type="journal article" date="2014" name="Int. J. Syst. Evol. Microbiol.">
        <title>Description of Galbitalea soli gen. nov., sp. nov., and Frondihabitans sucicola sp. nov.</title>
        <authorList>
            <person name="Kim S.J."/>
            <person name="Lim J.M."/>
            <person name="Ahn J.H."/>
            <person name="Weon H.Y."/>
            <person name="Hamada M."/>
            <person name="Suzuki K."/>
            <person name="Ahn T.Y."/>
            <person name="Kwon S.W."/>
        </authorList>
    </citation>
    <scope>NUCLEOTIDE SEQUENCE [LARGE SCALE GENOMIC DNA]</scope>
    <source>
        <strain evidence="6 7">NBRC 108727</strain>
    </source>
</reference>
<evidence type="ECO:0000313" key="7">
    <source>
        <dbReference type="Proteomes" id="UP000479756"/>
    </source>
</evidence>
<evidence type="ECO:0000313" key="6">
    <source>
        <dbReference type="EMBL" id="NEM90979.1"/>
    </source>
</evidence>
<dbReference type="InterPro" id="IPR036388">
    <property type="entry name" value="WH-like_DNA-bd_sf"/>
</dbReference>
<dbReference type="Pfam" id="PF03466">
    <property type="entry name" value="LysR_substrate"/>
    <property type="match status" value="1"/>
</dbReference>
<keyword evidence="4" id="KW-0804">Transcription</keyword>
<organism evidence="6 7">
    <name type="scientific">Galbitalea soli</name>
    <dbReference type="NCBI Taxonomy" id="1268042"/>
    <lineage>
        <taxon>Bacteria</taxon>
        <taxon>Bacillati</taxon>
        <taxon>Actinomycetota</taxon>
        <taxon>Actinomycetes</taxon>
        <taxon>Micrococcales</taxon>
        <taxon>Microbacteriaceae</taxon>
        <taxon>Galbitalea</taxon>
    </lineage>
</organism>
<evidence type="ECO:0000256" key="3">
    <source>
        <dbReference type="ARBA" id="ARBA00023125"/>
    </source>
</evidence>
<dbReference type="RefSeq" id="WP_163472675.1">
    <property type="nucleotide sequence ID" value="NZ_JAAGWZ010000002.1"/>
</dbReference>
<protein>
    <submittedName>
        <fullName evidence="6">LysR family transcriptional regulator</fullName>
    </submittedName>
</protein>
<dbReference type="SUPFAM" id="SSF46785">
    <property type="entry name" value="Winged helix' DNA-binding domain"/>
    <property type="match status" value="1"/>
</dbReference>
<dbReference type="Gene3D" id="3.40.190.290">
    <property type="match status" value="1"/>
</dbReference>
<dbReference type="EMBL" id="JAAGWZ010000002">
    <property type="protein sequence ID" value="NEM90979.1"/>
    <property type="molecule type" value="Genomic_DNA"/>
</dbReference>
<dbReference type="PROSITE" id="PS50931">
    <property type="entry name" value="HTH_LYSR"/>
    <property type="match status" value="1"/>
</dbReference>
<dbReference type="PRINTS" id="PR00039">
    <property type="entry name" value="HTHLYSR"/>
</dbReference>
<keyword evidence="2" id="KW-0805">Transcription regulation</keyword>
<proteinExistence type="inferred from homology"/>
<dbReference type="PANTHER" id="PTHR30419:SF31">
    <property type="entry name" value="BLR3139 PROTEIN"/>
    <property type="match status" value="1"/>
</dbReference>
<dbReference type="SUPFAM" id="SSF53850">
    <property type="entry name" value="Periplasmic binding protein-like II"/>
    <property type="match status" value="1"/>
</dbReference>
<dbReference type="Proteomes" id="UP000479756">
    <property type="component" value="Unassembled WGS sequence"/>
</dbReference>
<evidence type="ECO:0000256" key="2">
    <source>
        <dbReference type="ARBA" id="ARBA00023015"/>
    </source>
</evidence>
<evidence type="ECO:0000256" key="1">
    <source>
        <dbReference type="ARBA" id="ARBA00009437"/>
    </source>
</evidence>
<dbReference type="InterPro" id="IPR050950">
    <property type="entry name" value="HTH-type_LysR_regulators"/>
</dbReference>
<evidence type="ECO:0000256" key="4">
    <source>
        <dbReference type="ARBA" id="ARBA00023163"/>
    </source>
</evidence>
<comment type="similarity">
    <text evidence="1">Belongs to the LysR transcriptional regulatory family.</text>
</comment>
<dbReference type="GO" id="GO:0003677">
    <property type="term" value="F:DNA binding"/>
    <property type="evidence" value="ECO:0007669"/>
    <property type="project" value="UniProtKB-KW"/>
</dbReference>
<comment type="caution">
    <text evidence="6">The sequence shown here is derived from an EMBL/GenBank/DDBJ whole genome shotgun (WGS) entry which is preliminary data.</text>
</comment>
<feature type="domain" description="HTH lysR-type" evidence="5">
    <location>
        <begin position="1"/>
        <end position="58"/>
    </location>
</feature>
<dbReference type="FunFam" id="1.10.10.10:FF:000001">
    <property type="entry name" value="LysR family transcriptional regulator"/>
    <property type="match status" value="1"/>
</dbReference>
<keyword evidence="7" id="KW-1185">Reference proteome</keyword>
<sequence length="317" mass="33872">MDLRQMEYFVALAEEQQFTRAAELTRVSQSGLSASIRTLEDELQTPLFVRTTRRVELTEAGLALLPHARAMLAQATAGKDAVVATRAELTGQVNIGGEQCLGIDVPELLARFNSRYPKVRVSYEQAGTLALLSAMRAGELDIAFIAGSDAPPRAKESGARAIERRTLATEPLVLLCSPQSPVARKSRVTLAEIEGEAFVDFHESWAIRAINDEAFGAASLLRTVRFTVNEVHTLLDLVHRQLGIAVVPRPIASKPQAQGLVKIPLAGDRIPNWVLGVAVPARDATGGVTEHLLDMLPTDGPVAGTGAGPTPLPAVVG</sequence>
<dbReference type="InterPro" id="IPR036390">
    <property type="entry name" value="WH_DNA-bd_sf"/>
</dbReference>